<name>A0A1N7E555_9EURY</name>
<evidence type="ECO:0000313" key="9">
    <source>
        <dbReference type="EMBL" id="SIR83148.1"/>
    </source>
</evidence>
<reference evidence="9 10" key="2">
    <citation type="submission" date="2017-01" db="EMBL/GenBank/DDBJ databases">
        <authorList>
            <person name="Mah S.A."/>
            <person name="Swanson W.J."/>
            <person name="Moy G.W."/>
            <person name="Vacquier V.D."/>
        </authorList>
    </citation>
    <scope>NUCLEOTIDE SEQUENCE [LARGE SCALE GENOMIC DNA]</scope>
    <source>
        <strain evidence="9 10">CGMCC 1.8909</strain>
    </source>
</reference>
<feature type="compositionally biased region" description="Low complexity" evidence="5">
    <location>
        <begin position="284"/>
        <end position="352"/>
    </location>
</feature>
<evidence type="ECO:0000256" key="1">
    <source>
        <dbReference type="ARBA" id="ARBA00007816"/>
    </source>
</evidence>
<accession>A0A1N7E555</accession>
<comment type="catalytic activity">
    <reaction evidence="2">
        <text>Couples ATP hydrolysis with the unwinding of duplex DNA by translocating in the 3'-5' direction.</text>
        <dbReference type="EC" id="5.6.2.4"/>
    </reaction>
</comment>
<sequence length="498" mass="54457">MPDSVEKLAVSTDDFAFPAEEILTGRGFITGKSGSGKSNTASVVVEELLDRNLPLLLVDTDGEYVGLQETYENLMHVGGADRCDLQIDSESADKLTSYALEEHVPIVLDISTYHDEEETAAVLEATVEALFIAEHEYRIPFLLLLEEAHEFIPQQGGTAGSNLKSLLIRVAKRGRKRGLGICALSQRPAAVDKDFITQCNWFVWHRLTWENDTAVVSRIIGTESAETVQTLDDGEALVQTDWAESVDRVQFRLRRTDDVGSTPSLEDLDRTRRTDQPNDVNGPDSTSASGGPADSSSESSNQSTSSESSSQSTSSESSSQSTSSESSSQLTSSESSGQLTSSSSQSALSTSSRADRPGASASKTDVSGGVGAHTAERTEIRYDESTTSASSLSVPDQKPSLERRLDRHNPPENTAEPLWELGAMVVYLYDLLVWYHLSAISTLEARYARSIRRVKTALVSRHYARRPRRYEQYLYRLGALLTVLLCYGLLILSVLVLV</sequence>
<keyword evidence="10" id="KW-1185">Reference proteome</keyword>
<keyword evidence="6" id="KW-0472">Membrane</keyword>
<feature type="region of interest" description="Disordered" evidence="5">
    <location>
        <begin position="258"/>
        <end position="413"/>
    </location>
</feature>
<dbReference type="Gene3D" id="3.40.50.300">
    <property type="entry name" value="P-loop containing nucleotide triphosphate hydrolases"/>
    <property type="match status" value="1"/>
</dbReference>
<evidence type="ECO:0000256" key="2">
    <source>
        <dbReference type="ARBA" id="ARBA00034617"/>
    </source>
</evidence>
<feature type="compositionally biased region" description="Basic and acidic residues" evidence="5">
    <location>
        <begin position="399"/>
        <end position="410"/>
    </location>
</feature>
<feature type="compositionally biased region" description="Polar residues" evidence="5">
    <location>
        <begin position="385"/>
        <end position="394"/>
    </location>
</feature>
<evidence type="ECO:0000256" key="3">
    <source>
        <dbReference type="ARBA" id="ARBA00048954"/>
    </source>
</evidence>
<dbReference type="PANTHER" id="PTHR42957:SF1">
    <property type="entry name" value="HELICASE MJ1565-RELATED"/>
    <property type="match status" value="1"/>
</dbReference>
<dbReference type="GeneID" id="30955653"/>
<dbReference type="RefSeq" id="WP_076582229.1">
    <property type="nucleotide sequence ID" value="NZ_CP019327.1"/>
</dbReference>
<dbReference type="EMBL" id="CP019327">
    <property type="protein sequence ID" value="APX96363.1"/>
    <property type="molecule type" value="Genomic_DNA"/>
</dbReference>
<evidence type="ECO:0000313" key="11">
    <source>
        <dbReference type="Proteomes" id="UP000187321"/>
    </source>
</evidence>
<feature type="compositionally biased region" description="Basic and acidic residues" evidence="5">
    <location>
        <begin position="374"/>
        <end position="384"/>
    </location>
</feature>
<evidence type="ECO:0000313" key="10">
    <source>
        <dbReference type="Proteomes" id="UP000185687"/>
    </source>
</evidence>
<dbReference type="PANTHER" id="PTHR42957">
    <property type="entry name" value="HELICASE MJ1565-RELATED"/>
    <property type="match status" value="1"/>
</dbReference>
<protein>
    <recommendedName>
        <fullName evidence="7">Helicase HerA central domain-containing protein</fullName>
    </recommendedName>
</protein>
<evidence type="ECO:0000313" key="8">
    <source>
        <dbReference type="EMBL" id="APX96363.1"/>
    </source>
</evidence>
<feature type="transmembrane region" description="Helical" evidence="6">
    <location>
        <begin position="473"/>
        <end position="497"/>
    </location>
</feature>
<evidence type="ECO:0000256" key="4">
    <source>
        <dbReference type="ARBA" id="ARBA00048988"/>
    </source>
</evidence>
<keyword evidence="6" id="KW-0812">Transmembrane</keyword>
<evidence type="ECO:0000259" key="7">
    <source>
        <dbReference type="Pfam" id="PF01935"/>
    </source>
</evidence>
<comment type="catalytic activity">
    <reaction evidence="4">
        <text>ATP + H2O = ADP + phosphate + H(+)</text>
        <dbReference type="Rhea" id="RHEA:13065"/>
        <dbReference type="ChEBI" id="CHEBI:15377"/>
        <dbReference type="ChEBI" id="CHEBI:15378"/>
        <dbReference type="ChEBI" id="CHEBI:30616"/>
        <dbReference type="ChEBI" id="CHEBI:43474"/>
        <dbReference type="ChEBI" id="CHEBI:456216"/>
        <dbReference type="EC" id="5.6.2.4"/>
    </reaction>
</comment>
<comment type="similarity">
    <text evidence="1">Belongs to the HerA family.</text>
</comment>
<reference evidence="8 11" key="1">
    <citation type="submission" date="2017-01" db="EMBL/GenBank/DDBJ databases">
        <title>Complete genome sequence of Haloterrigena daqingensis type strain (JX313T).</title>
        <authorList>
            <person name="Shuang W."/>
        </authorList>
    </citation>
    <scope>NUCLEOTIDE SEQUENCE [LARGE SCALE GENOMIC DNA]</scope>
    <source>
        <strain evidence="8 11">JX313</strain>
    </source>
</reference>
<dbReference type="Proteomes" id="UP000185687">
    <property type="component" value="Unassembled WGS sequence"/>
</dbReference>
<dbReference type="GO" id="GO:0043139">
    <property type="term" value="F:5'-3' DNA helicase activity"/>
    <property type="evidence" value="ECO:0007669"/>
    <property type="project" value="UniProtKB-EC"/>
</dbReference>
<dbReference type="InterPro" id="IPR008571">
    <property type="entry name" value="HerA-like"/>
</dbReference>
<organism evidence="9 10">
    <name type="scientific">Natronorubrum daqingense</name>
    <dbReference type="NCBI Taxonomy" id="588898"/>
    <lineage>
        <taxon>Archaea</taxon>
        <taxon>Methanobacteriati</taxon>
        <taxon>Methanobacteriota</taxon>
        <taxon>Stenosarchaea group</taxon>
        <taxon>Halobacteria</taxon>
        <taxon>Halobacteriales</taxon>
        <taxon>Natrialbaceae</taxon>
        <taxon>Natronorubrum</taxon>
    </lineage>
</organism>
<evidence type="ECO:0000256" key="5">
    <source>
        <dbReference type="SAM" id="MobiDB-lite"/>
    </source>
</evidence>
<dbReference type="EMBL" id="FTNP01000003">
    <property type="protein sequence ID" value="SIR83148.1"/>
    <property type="molecule type" value="Genomic_DNA"/>
</dbReference>
<dbReference type="AlphaFoldDB" id="A0A1N7E555"/>
<dbReference type="InterPro" id="IPR002789">
    <property type="entry name" value="HerA_central"/>
</dbReference>
<feature type="domain" description="Helicase HerA central" evidence="7">
    <location>
        <begin position="29"/>
        <end position="84"/>
    </location>
</feature>
<dbReference type="GO" id="GO:0043138">
    <property type="term" value="F:3'-5' DNA helicase activity"/>
    <property type="evidence" value="ECO:0007669"/>
    <property type="project" value="UniProtKB-EC"/>
</dbReference>
<proteinExistence type="inferred from homology"/>
<dbReference type="OrthoDB" id="242625at2157"/>
<comment type="catalytic activity">
    <reaction evidence="3">
        <text>ATP + H2O = ADP + phosphate + H(+)</text>
        <dbReference type="Rhea" id="RHEA:13065"/>
        <dbReference type="ChEBI" id="CHEBI:15377"/>
        <dbReference type="ChEBI" id="CHEBI:15378"/>
        <dbReference type="ChEBI" id="CHEBI:30616"/>
        <dbReference type="ChEBI" id="CHEBI:43474"/>
        <dbReference type="ChEBI" id="CHEBI:456216"/>
        <dbReference type="EC" id="5.6.2.3"/>
    </reaction>
</comment>
<dbReference type="Proteomes" id="UP000187321">
    <property type="component" value="Chromosome"/>
</dbReference>
<dbReference type="Pfam" id="PF01935">
    <property type="entry name" value="DUF87"/>
    <property type="match status" value="1"/>
</dbReference>
<dbReference type="SUPFAM" id="SSF52540">
    <property type="entry name" value="P-loop containing nucleoside triphosphate hydrolases"/>
    <property type="match status" value="1"/>
</dbReference>
<feature type="transmembrane region" description="Helical" evidence="6">
    <location>
        <begin position="418"/>
        <end position="443"/>
    </location>
</feature>
<dbReference type="KEGG" id="hda:BB347_06880"/>
<keyword evidence="6" id="KW-1133">Transmembrane helix</keyword>
<evidence type="ECO:0000256" key="6">
    <source>
        <dbReference type="SAM" id="Phobius"/>
    </source>
</evidence>
<gene>
    <name evidence="8" type="ORF">BB347_06880</name>
    <name evidence="9" type="ORF">SAMN05421809_2461</name>
</gene>
<dbReference type="STRING" id="588898.BB347_06880"/>
<dbReference type="InterPro" id="IPR027417">
    <property type="entry name" value="P-loop_NTPase"/>
</dbReference>
<feature type="compositionally biased region" description="Basic and acidic residues" evidence="5">
    <location>
        <begin position="267"/>
        <end position="276"/>
    </location>
</feature>